<feature type="region of interest" description="Disordered" evidence="1">
    <location>
        <begin position="14"/>
        <end position="33"/>
    </location>
</feature>
<keyword evidence="2" id="KW-0472">Membrane</keyword>
<reference evidence="3 4" key="1">
    <citation type="journal article" date="2019" name="Int. J. Syst. Evol. Microbiol.">
        <title>The Global Catalogue of Microorganisms (GCM) 10K type strain sequencing project: providing services to taxonomists for standard genome sequencing and annotation.</title>
        <authorList>
            <consortium name="The Broad Institute Genomics Platform"/>
            <consortium name="The Broad Institute Genome Sequencing Center for Infectious Disease"/>
            <person name="Wu L."/>
            <person name="Ma J."/>
        </authorList>
    </citation>
    <scope>NUCLEOTIDE SEQUENCE [LARGE SCALE GENOMIC DNA]</scope>
    <source>
        <strain evidence="3 4">JCM 11444</strain>
    </source>
</reference>
<evidence type="ECO:0000313" key="3">
    <source>
        <dbReference type="EMBL" id="GAA0959788.1"/>
    </source>
</evidence>
<organism evidence="3 4">
    <name type="scientific">Streptomyces rhizosphaericus</name>
    <dbReference type="NCBI Taxonomy" id="114699"/>
    <lineage>
        <taxon>Bacteria</taxon>
        <taxon>Bacillati</taxon>
        <taxon>Actinomycetota</taxon>
        <taxon>Actinomycetes</taxon>
        <taxon>Kitasatosporales</taxon>
        <taxon>Streptomycetaceae</taxon>
        <taxon>Streptomyces</taxon>
        <taxon>Streptomyces violaceusniger group</taxon>
    </lineage>
</organism>
<gene>
    <name evidence="3" type="ORF">GCM10009575_092640</name>
</gene>
<keyword evidence="4" id="KW-1185">Reference proteome</keyword>
<evidence type="ECO:0000256" key="2">
    <source>
        <dbReference type="SAM" id="Phobius"/>
    </source>
</evidence>
<comment type="caution">
    <text evidence="3">The sequence shown here is derived from an EMBL/GenBank/DDBJ whole genome shotgun (WGS) entry which is preliminary data.</text>
</comment>
<accession>A0ABN1RM25</accession>
<name>A0ABN1RM25_9ACTN</name>
<dbReference type="EMBL" id="BAAAID010000120">
    <property type="protein sequence ID" value="GAA0959788.1"/>
    <property type="molecule type" value="Genomic_DNA"/>
</dbReference>
<dbReference type="Proteomes" id="UP001500418">
    <property type="component" value="Unassembled WGS sequence"/>
</dbReference>
<feature type="transmembrane region" description="Helical" evidence="2">
    <location>
        <begin position="49"/>
        <end position="71"/>
    </location>
</feature>
<evidence type="ECO:0000256" key="1">
    <source>
        <dbReference type="SAM" id="MobiDB-lite"/>
    </source>
</evidence>
<evidence type="ECO:0000313" key="4">
    <source>
        <dbReference type="Proteomes" id="UP001500418"/>
    </source>
</evidence>
<protein>
    <submittedName>
        <fullName evidence="3">Uncharacterized protein</fullName>
    </submittedName>
</protein>
<proteinExistence type="predicted"/>
<feature type="region of interest" description="Disordered" evidence="1">
    <location>
        <begin position="216"/>
        <end position="256"/>
    </location>
</feature>
<keyword evidence="2" id="KW-0812">Transmembrane</keyword>
<sequence>MRCVQARSYEYGYLRRDERPRGSGPPGPGPTVRYMTESEASAGKSCGGCGAGCASVVLLVLAVAMALLAYASTDSTYPDVDPEKTARRLSGYSQDAYAALGIDRALEGGYVDVFTNNTYGSNDCYPDGLFSFADPPVDGAYRLYQEWTLSKVRKADALPALRGVRDRLEGKGWHITEYSKNEQIEEWSVEAERDGGYAIQVTWEPEYQRLSGFVSTSSCAMDPSWPEKKREQEEEQGYSGSYDEPDLDFPPALTPA</sequence>
<keyword evidence="2" id="KW-1133">Transmembrane helix</keyword>